<feature type="transmembrane region" description="Helical" evidence="2">
    <location>
        <begin position="12"/>
        <end position="35"/>
    </location>
</feature>
<feature type="compositionally biased region" description="Basic and acidic residues" evidence="1">
    <location>
        <begin position="139"/>
        <end position="152"/>
    </location>
</feature>
<feature type="transmembrane region" description="Helical" evidence="2">
    <location>
        <begin position="41"/>
        <end position="62"/>
    </location>
</feature>
<reference evidence="3 4" key="1">
    <citation type="submission" date="2016-10" db="EMBL/GenBank/DDBJ databases">
        <authorList>
            <person name="de Groot N.N."/>
        </authorList>
    </citation>
    <scope>NUCLEOTIDE SEQUENCE [LARGE SCALE GENOMIC DNA]</scope>
    <source>
        <strain evidence="3 4">DSM 19073</strain>
    </source>
</reference>
<dbReference type="Gene3D" id="1.10.150.20">
    <property type="entry name" value="5' to 3' exonuclease, C-terminal subdomain"/>
    <property type="match status" value="1"/>
</dbReference>
<keyword evidence="2" id="KW-1133">Transmembrane helix</keyword>
<evidence type="ECO:0000256" key="2">
    <source>
        <dbReference type="SAM" id="Phobius"/>
    </source>
</evidence>
<evidence type="ECO:0000256" key="1">
    <source>
        <dbReference type="SAM" id="MobiDB-lite"/>
    </source>
</evidence>
<name>A0A1I3Q3E2_9RHOB</name>
<organism evidence="3 4">
    <name type="scientific">Jannaschia pohangensis</name>
    <dbReference type="NCBI Taxonomy" id="390807"/>
    <lineage>
        <taxon>Bacteria</taxon>
        <taxon>Pseudomonadati</taxon>
        <taxon>Pseudomonadota</taxon>
        <taxon>Alphaproteobacteria</taxon>
        <taxon>Rhodobacterales</taxon>
        <taxon>Roseobacteraceae</taxon>
        <taxon>Jannaschia</taxon>
    </lineage>
</organism>
<dbReference type="GO" id="GO:0004519">
    <property type="term" value="F:endonuclease activity"/>
    <property type="evidence" value="ECO:0007669"/>
    <property type="project" value="UniProtKB-KW"/>
</dbReference>
<keyword evidence="3" id="KW-0540">Nuclease</keyword>
<dbReference type="AlphaFoldDB" id="A0A1I3Q3E2"/>
<keyword evidence="3" id="KW-0255">Endonuclease</keyword>
<sequence>MDNQNRSTGLDTAATCWGVALLAGIVIFAMLLSVADWTVMQALFGGGVAFLVLGILLTLTVGRPLPPLNQVKPAPTAAQSRTPAPAAVAPKPAAAPVAAAAPAAAAPVAEPEAPAPKPAAPVAAPAAATTDGPGTKPATLDKPRGGKGDDLKKIKGVGPKMEEMCNKLGFWHFDQIAAWTPAEVAWVDDNLEGFKGRVSRDEWVSQAKLLAEGGETEFSKKVDKGDVY</sequence>
<feature type="region of interest" description="Disordered" evidence="1">
    <location>
        <begin position="109"/>
        <end position="152"/>
    </location>
</feature>
<dbReference type="Proteomes" id="UP000199110">
    <property type="component" value="Unassembled WGS sequence"/>
</dbReference>
<dbReference type="RefSeq" id="WP_092780844.1">
    <property type="nucleotide sequence ID" value="NZ_FORA01000003.1"/>
</dbReference>
<keyword evidence="2" id="KW-0472">Membrane</keyword>
<protein>
    <submittedName>
        <fullName evidence="3">Predicted 5' DNA nuclease, flap endonuclease-1-like, helix-3-turn-helix (H3TH) domain</fullName>
    </submittedName>
</protein>
<proteinExistence type="predicted"/>
<keyword evidence="4" id="KW-1185">Reference proteome</keyword>
<evidence type="ECO:0000313" key="3">
    <source>
        <dbReference type="EMBL" id="SFJ28734.1"/>
    </source>
</evidence>
<dbReference type="EMBL" id="FORA01000003">
    <property type="protein sequence ID" value="SFJ28734.1"/>
    <property type="molecule type" value="Genomic_DNA"/>
</dbReference>
<keyword evidence="2" id="KW-0812">Transmembrane</keyword>
<gene>
    <name evidence="3" type="ORF">SAMN04488095_2412</name>
</gene>
<keyword evidence="3" id="KW-0378">Hydrolase</keyword>
<evidence type="ECO:0000313" key="4">
    <source>
        <dbReference type="Proteomes" id="UP000199110"/>
    </source>
</evidence>
<accession>A0A1I3Q3E2</accession>
<dbReference type="STRING" id="390807.SAMN04488095_2412"/>